<dbReference type="Proteomes" id="UP000187406">
    <property type="component" value="Unassembled WGS sequence"/>
</dbReference>
<dbReference type="PANTHER" id="PTHR33199">
    <property type="entry name" value="MACPF DOMAIN-CONTAINING PROTEIN CAD1"/>
    <property type="match status" value="1"/>
</dbReference>
<keyword evidence="3" id="KW-1185">Reference proteome</keyword>
<comment type="caution">
    <text evidence="2">The sequence shown here is derived from an EMBL/GenBank/DDBJ whole genome shotgun (WGS) entry which is preliminary data.</text>
</comment>
<organism evidence="2 3">
    <name type="scientific">Cephalotus follicularis</name>
    <name type="common">Albany pitcher plant</name>
    <dbReference type="NCBI Taxonomy" id="3775"/>
    <lineage>
        <taxon>Eukaryota</taxon>
        <taxon>Viridiplantae</taxon>
        <taxon>Streptophyta</taxon>
        <taxon>Embryophyta</taxon>
        <taxon>Tracheophyta</taxon>
        <taxon>Spermatophyta</taxon>
        <taxon>Magnoliopsida</taxon>
        <taxon>eudicotyledons</taxon>
        <taxon>Gunneridae</taxon>
        <taxon>Pentapetalae</taxon>
        <taxon>rosids</taxon>
        <taxon>fabids</taxon>
        <taxon>Oxalidales</taxon>
        <taxon>Cephalotaceae</taxon>
        <taxon>Cephalotus</taxon>
    </lineage>
</organism>
<dbReference type="STRING" id="3775.A0A1Q3CFU3"/>
<dbReference type="InterPro" id="IPR044663">
    <property type="entry name" value="CAD1/NSL1-like"/>
</dbReference>
<dbReference type="GO" id="GO:0009626">
    <property type="term" value="P:plant-type hypersensitive response"/>
    <property type="evidence" value="ECO:0007669"/>
    <property type="project" value="TreeGrafter"/>
</dbReference>
<dbReference type="FunCoup" id="A0A1Q3CFU3">
    <property type="interactions" value="925"/>
</dbReference>
<dbReference type="GO" id="GO:2000031">
    <property type="term" value="P:regulation of salicylic acid mediated signaling pathway"/>
    <property type="evidence" value="ECO:0007669"/>
    <property type="project" value="InterPro"/>
</dbReference>
<dbReference type="AlphaFoldDB" id="A0A1Q3CFU3"/>
<evidence type="ECO:0000313" key="3">
    <source>
        <dbReference type="Proteomes" id="UP000187406"/>
    </source>
</evidence>
<dbReference type="InParanoid" id="A0A1Q3CFU3"/>
<dbReference type="OrthoDB" id="1366754at2759"/>
<dbReference type="EMBL" id="BDDD01001889">
    <property type="protein sequence ID" value="GAV78931.1"/>
    <property type="molecule type" value="Genomic_DNA"/>
</dbReference>
<dbReference type="Pfam" id="PF01823">
    <property type="entry name" value="MACPF"/>
    <property type="match status" value="1"/>
</dbReference>
<evidence type="ECO:0000259" key="1">
    <source>
        <dbReference type="PROSITE" id="PS51412"/>
    </source>
</evidence>
<protein>
    <submittedName>
        <fullName evidence="2">MACPF domain-containing protein</fullName>
    </submittedName>
</protein>
<dbReference type="SMART" id="SM00457">
    <property type="entry name" value="MACPF"/>
    <property type="match status" value="1"/>
</dbReference>
<dbReference type="GO" id="GO:0005886">
    <property type="term" value="C:plasma membrane"/>
    <property type="evidence" value="ECO:0007669"/>
    <property type="project" value="TreeGrafter"/>
</dbReference>
<proteinExistence type="predicted"/>
<reference evidence="3" key="1">
    <citation type="submission" date="2016-04" db="EMBL/GenBank/DDBJ databases">
        <title>Cephalotus genome sequencing.</title>
        <authorList>
            <person name="Fukushima K."/>
            <person name="Hasebe M."/>
            <person name="Fang X."/>
        </authorList>
    </citation>
    <scope>NUCLEOTIDE SEQUENCE [LARGE SCALE GENOMIC DNA]</scope>
    <source>
        <strain evidence="3">cv. St1</strain>
    </source>
</reference>
<gene>
    <name evidence="2" type="ORF">CFOL_v3_22396</name>
</gene>
<name>A0A1Q3CFU3_CEPFO</name>
<accession>A0A1Q3CFU3</accession>
<dbReference type="PROSITE" id="PS51412">
    <property type="entry name" value="MACPF_2"/>
    <property type="match status" value="1"/>
</dbReference>
<dbReference type="PANTHER" id="PTHR33199:SF8">
    <property type="entry name" value="MACPF DOMAIN-CONTAINING PROTEIN NSL1"/>
    <property type="match status" value="1"/>
</dbReference>
<evidence type="ECO:0000313" key="2">
    <source>
        <dbReference type="EMBL" id="GAV78931.1"/>
    </source>
</evidence>
<sequence length="603" mass="66902">MAHHASRLDPKSAAEKAVSVIGFGYDLCNDIRLTSCKPGPAYGSRLIEIDPTQTRDLVLPVGVVVKNVPSSIKCDKGDRTRLSSDVLSFNQMSEKINQELALSGKIPCGLFNGMFNFNGCWQKDASAAKSLAFDGWFITLYNIELERAHITLSETVKREVPSSWDPAALADFIEKYGTHIVVGVKMGGKDVIHIKQLKNSNLQPTEVQKVLKQLADKRFSEGINPPELSGKPKDENLNGMFPTPIRPPEISLSKNDDIMSICFRKGGFDVGQSHNQWLSTVSQSPNVISMSFVPITILLSGVRGNGFLSHAVNLYLRYKPPIEDLHQFLEFQLPRQWAPVYGDLPLGLRRRKQVSPSLQFTFMGPKLYVNTTQVDSGNRPVTGLRLYLEGKKSDHLAIHLQHLSTLPQILQLSDDPSYEPIDEPVEKGYLEPVKWSIFSHVCTAPVEYNGSRIGDLASIVTKAWFEVKVMGIRKVLFLRLGFSMCASAKIRRSEWDLPSSLSRKSGVFSMLLSTRFSTGSNPAEKPAKVDINSAVFPGGPPLPQRAPKLLNFVDTKEKVRGPEDMPGYWVVTGAKLGLEGGRISVKLKYALLIILSEDSMMFM</sequence>
<dbReference type="InterPro" id="IPR020864">
    <property type="entry name" value="MACPF"/>
</dbReference>
<feature type="domain" description="MACPF" evidence="1">
    <location>
        <begin position="4"/>
        <end position="329"/>
    </location>
</feature>